<dbReference type="Pfam" id="PF01814">
    <property type="entry name" value="Hemerythrin"/>
    <property type="match status" value="1"/>
</dbReference>
<evidence type="ECO:0000313" key="2">
    <source>
        <dbReference type="EMBL" id="MDR7150664.1"/>
    </source>
</evidence>
<dbReference type="Proteomes" id="UP001265700">
    <property type="component" value="Unassembled WGS sequence"/>
</dbReference>
<proteinExistence type="predicted"/>
<keyword evidence="3" id="KW-1185">Reference proteome</keyword>
<dbReference type="Gene3D" id="1.20.120.520">
    <property type="entry name" value="nmb1532 protein domain like"/>
    <property type="match status" value="1"/>
</dbReference>
<dbReference type="CDD" id="cd12108">
    <property type="entry name" value="Hr-like"/>
    <property type="match status" value="1"/>
</dbReference>
<feature type="domain" description="Hemerythrin-like" evidence="1">
    <location>
        <begin position="14"/>
        <end position="131"/>
    </location>
</feature>
<protein>
    <submittedName>
        <fullName evidence="2">Hemerythrin-like domain-containing protein</fullName>
    </submittedName>
</protein>
<reference evidence="2 3" key="1">
    <citation type="submission" date="2023-07" db="EMBL/GenBank/DDBJ databases">
        <title>Sorghum-associated microbial communities from plants grown in Nebraska, USA.</title>
        <authorList>
            <person name="Schachtman D."/>
        </authorList>
    </citation>
    <scope>NUCLEOTIDE SEQUENCE [LARGE SCALE GENOMIC DNA]</scope>
    <source>
        <strain evidence="2 3">4249</strain>
    </source>
</reference>
<dbReference type="PANTHER" id="PTHR35585:SF1">
    <property type="entry name" value="HHE DOMAIN PROTEIN (AFU_ORTHOLOGUE AFUA_4G00730)"/>
    <property type="match status" value="1"/>
</dbReference>
<dbReference type="EMBL" id="JAVDWU010000005">
    <property type="protein sequence ID" value="MDR7150664.1"/>
    <property type="molecule type" value="Genomic_DNA"/>
</dbReference>
<evidence type="ECO:0000313" key="3">
    <source>
        <dbReference type="Proteomes" id="UP001265700"/>
    </source>
</evidence>
<comment type="caution">
    <text evidence="2">The sequence shown here is derived from an EMBL/GenBank/DDBJ whole genome shotgun (WGS) entry which is preliminary data.</text>
</comment>
<dbReference type="InterPro" id="IPR012312">
    <property type="entry name" value="Hemerythrin-like"/>
</dbReference>
<sequence length="199" mass="22240">MSERHSRPAFPAAIRMIRMDHARVLACYQKVKPGMSPSELGAICRKICRMLDIHNQLEEELFYPALRECGMPLPVLERSRKDHADMRQQMEQVRSLAGTAQTQEQVDALTALIAAVRQHVSEEEAQVLPAAQRLMGPQRLNALGAQMTRRRFELTSPYAASVATAIRSAPLKTALFTAGTLLAGGVVVQHFWPGRFTRH</sequence>
<evidence type="ECO:0000259" key="1">
    <source>
        <dbReference type="Pfam" id="PF01814"/>
    </source>
</evidence>
<organism evidence="2 3">
    <name type="scientific">Hydrogenophaga palleronii</name>
    <dbReference type="NCBI Taxonomy" id="65655"/>
    <lineage>
        <taxon>Bacteria</taxon>
        <taxon>Pseudomonadati</taxon>
        <taxon>Pseudomonadota</taxon>
        <taxon>Betaproteobacteria</taxon>
        <taxon>Burkholderiales</taxon>
        <taxon>Comamonadaceae</taxon>
        <taxon>Hydrogenophaga</taxon>
    </lineage>
</organism>
<name>A0ABU1WMY4_9BURK</name>
<dbReference type="PANTHER" id="PTHR35585">
    <property type="entry name" value="HHE DOMAIN PROTEIN (AFU_ORTHOLOGUE AFUA_4G00730)"/>
    <property type="match status" value="1"/>
</dbReference>
<dbReference type="RefSeq" id="WP_310316553.1">
    <property type="nucleotide sequence ID" value="NZ_JAVDWU010000005.1"/>
</dbReference>
<accession>A0ABU1WMY4</accession>
<gene>
    <name evidence="2" type="ORF">J2W49_002627</name>
</gene>